<feature type="binding site" evidence="1">
    <location>
        <begin position="18"/>
        <end position="25"/>
    </location>
    <ligand>
        <name>substrate</name>
    </ligand>
</feature>
<dbReference type="PANTHER" id="PTHR48100:SF59">
    <property type="entry name" value="ADENOSYLCOBALAMIN_ALPHA-RIBAZOLE PHOSPHATASE"/>
    <property type="match status" value="1"/>
</dbReference>
<dbReference type="SMART" id="SM00855">
    <property type="entry name" value="PGAM"/>
    <property type="match status" value="1"/>
</dbReference>
<dbReference type="Proteomes" id="UP000075787">
    <property type="component" value="Unassembled WGS sequence"/>
</dbReference>
<sequence>MTGPARPTTGGIILALIRHGRTDWNDQGRMQGRHDLPLNDRGRAEVTGWQVPAAIATAYDWYTSPLLRARETAARLGAPGARVAPELVEMAWGIWEGRRLEDLRREQPDRMALMEAQGLDFRPPEGESPRDVQRRLKPWLATIGTHGRNVVAVTHKGVIRAIYAAATGWPMLGKPPEKLARDATHLFRVDETGAVAVHHLNLKLV</sequence>
<proteinExistence type="predicted"/>
<dbReference type="GO" id="GO:0005737">
    <property type="term" value="C:cytoplasm"/>
    <property type="evidence" value="ECO:0007669"/>
    <property type="project" value="TreeGrafter"/>
</dbReference>
<organism evidence="2 3">
    <name type="scientific">Tistrella mobilis</name>
    <dbReference type="NCBI Taxonomy" id="171437"/>
    <lineage>
        <taxon>Bacteria</taxon>
        <taxon>Pseudomonadati</taxon>
        <taxon>Pseudomonadota</taxon>
        <taxon>Alphaproteobacteria</taxon>
        <taxon>Geminicoccales</taxon>
        <taxon>Geminicoccaceae</taxon>
        <taxon>Tistrella</taxon>
    </lineage>
</organism>
<dbReference type="InterPro" id="IPR013078">
    <property type="entry name" value="His_Pase_superF_clade-1"/>
</dbReference>
<dbReference type="EMBL" id="LPZR01000002">
    <property type="protein sequence ID" value="KYO57818.1"/>
    <property type="molecule type" value="Genomic_DNA"/>
</dbReference>
<dbReference type="SUPFAM" id="SSF53254">
    <property type="entry name" value="Phosphoglycerate mutase-like"/>
    <property type="match status" value="1"/>
</dbReference>
<evidence type="ECO:0000313" key="2">
    <source>
        <dbReference type="EMBL" id="KYO57818.1"/>
    </source>
</evidence>
<dbReference type="InterPro" id="IPR050275">
    <property type="entry name" value="PGM_Phosphatase"/>
</dbReference>
<name>A0A162M1V0_9PROT</name>
<dbReference type="GeneID" id="97241540"/>
<evidence type="ECO:0000313" key="3">
    <source>
        <dbReference type="Proteomes" id="UP000075787"/>
    </source>
</evidence>
<dbReference type="InterPro" id="IPR029033">
    <property type="entry name" value="His_PPase_superfam"/>
</dbReference>
<dbReference type="RefSeq" id="WP_062761060.1">
    <property type="nucleotide sequence ID" value="NZ_CP121045.1"/>
</dbReference>
<dbReference type="CDD" id="cd07067">
    <property type="entry name" value="HP_PGM_like"/>
    <property type="match status" value="1"/>
</dbReference>
<accession>A0A162M1V0</accession>
<dbReference type="GO" id="GO:0016791">
    <property type="term" value="F:phosphatase activity"/>
    <property type="evidence" value="ECO:0007669"/>
    <property type="project" value="TreeGrafter"/>
</dbReference>
<feature type="binding site" evidence="1">
    <location>
        <position position="68"/>
    </location>
    <ligand>
        <name>substrate</name>
    </ligand>
</feature>
<evidence type="ECO:0000256" key="1">
    <source>
        <dbReference type="PIRSR" id="PIRSR613078-2"/>
    </source>
</evidence>
<protein>
    <recommendedName>
        <fullName evidence="4">Phosphoglycerate mutase</fullName>
    </recommendedName>
</protein>
<dbReference type="Gene3D" id="3.40.50.1240">
    <property type="entry name" value="Phosphoglycerate mutase-like"/>
    <property type="match status" value="1"/>
</dbReference>
<dbReference type="PANTHER" id="PTHR48100">
    <property type="entry name" value="BROAD-SPECIFICITY PHOSPHATASE YOR283W-RELATED"/>
    <property type="match status" value="1"/>
</dbReference>
<dbReference type="OrthoDB" id="9781415at2"/>
<reference evidence="2 3" key="1">
    <citation type="submission" date="2015-12" db="EMBL/GenBank/DDBJ databases">
        <title>Genome sequence of Tistrella mobilis MCCC 1A02139.</title>
        <authorList>
            <person name="Lu L."/>
            <person name="Lai Q."/>
            <person name="Shao Z."/>
            <person name="Qian P."/>
        </authorList>
    </citation>
    <scope>NUCLEOTIDE SEQUENCE [LARGE SCALE GENOMIC DNA]</scope>
    <source>
        <strain evidence="2 3">MCCC 1A02139</strain>
    </source>
</reference>
<comment type="caution">
    <text evidence="2">The sequence shown here is derived from an EMBL/GenBank/DDBJ whole genome shotgun (WGS) entry which is preliminary data.</text>
</comment>
<evidence type="ECO:0008006" key="4">
    <source>
        <dbReference type="Google" id="ProtNLM"/>
    </source>
</evidence>
<dbReference type="Pfam" id="PF00300">
    <property type="entry name" value="His_Phos_1"/>
    <property type="match status" value="1"/>
</dbReference>
<gene>
    <name evidence="2" type="ORF">AUP44_01815</name>
</gene>
<dbReference type="AlphaFoldDB" id="A0A162M1V0"/>